<gene>
    <name evidence="1" type="ORF">I4901_02735</name>
</gene>
<dbReference type="RefSeq" id="WP_164530574.1">
    <property type="nucleotide sequence ID" value="NZ_CP047349.1"/>
</dbReference>
<reference evidence="1" key="1">
    <citation type="submission" date="2020-11" db="EMBL/GenBank/DDBJ databases">
        <title>Enhanced detection system for hospital associated transmission using whole genome sequencing surveillance.</title>
        <authorList>
            <person name="Harrison L.H."/>
            <person name="Van Tyne D."/>
            <person name="Marsh J.W."/>
            <person name="Griffith M.P."/>
            <person name="Snyder D.J."/>
            <person name="Cooper V.S."/>
            <person name="Mustapha M."/>
        </authorList>
    </citation>
    <scope>NUCLEOTIDE SEQUENCE</scope>
    <source>
        <strain evidence="1">PR00070</strain>
    </source>
</reference>
<dbReference type="InterPro" id="IPR054447">
    <property type="entry name" value="Gp29-like"/>
</dbReference>
<evidence type="ECO:0000313" key="2">
    <source>
        <dbReference type="Proteomes" id="UP000612266"/>
    </source>
</evidence>
<proteinExistence type="predicted"/>
<organism evidence="1 2">
    <name type="scientific">Proteus terrae subsp. cibarius</name>
    <dbReference type="NCBI Taxonomy" id="626774"/>
    <lineage>
        <taxon>Bacteria</taxon>
        <taxon>Pseudomonadati</taxon>
        <taxon>Pseudomonadota</taxon>
        <taxon>Gammaproteobacteria</taxon>
        <taxon>Enterobacterales</taxon>
        <taxon>Morganellaceae</taxon>
        <taxon>Proteus</taxon>
    </lineage>
</organism>
<dbReference type="Proteomes" id="UP000612266">
    <property type="component" value="Unassembled WGS sequence"/>
</dbReference>
<dbReference type="EMBL" id="JADSJR010000002">
    <property type="protein sequence ID" value="MBG2913280.1"/>
    <property type="molecule type" value="Genomic_DNA"/>
</dbReference>
<dbReference type="Pfam" id="PF22756">
    <property type="entry name" value="E217_gp29"/>
    <property type="match status" value="1"/>
</dbReference>
<protein>
    <submittedName>
        <fullName evidence="1">Uncharacterized protein</fullName>
    </submittedName>
</protein>
<name>A0A6G6SW11_9GAMM</name>
<accession>A0A6G6SW11</accession>
<dbReference type="GeneID" id="57333439"/>
<comment type="caution">
    <text evidence="1">The sequence shown here is derived from an EMBL/GenBank/DDBJ whole genome shotgun (WGS) entry which is preliminary data.</text>
</comment>
<evidence type="ECO:0000313" key="1">
    <source>
        <dbReference type="EMBL" id="MBG2913280.1"/>
    </source>
</evidence>
<sequence>MKDNDINIAIREQLLKQFKSADINVDVIAGFQPEKIQDNNIIMFFPIKEVGQGWQKRNYNIQGNNANHKEQQLFELTLQVQGFIKQHSNLTAGDLVRMTRMIINSLSFVESMRKVGIGIQRASEIRRSPIINAGNSYEHNPSFDFNITFSSTLSLDTAATNLLISNLYRI</sequence>
<dbReference type="NCBIfam" id="NF047498">
    <property type="entry name" value="LIC_12616_fam"/>
    <property type="match status" value="1"/>
</dbReference>
<dbReference type="AlphaFoldDB" id="A0A6G6SW11"/>